<accession>A0ABU7XC63</accession>
<name>A0ABU7XC63_9FIRM</name>
<comment type="caution">
    <text evidence="1">The sequence shown here is derived from an EMBL/GenBank/DDBJ whole genome shotgun (WGS) entry which is preliminary data.</text>
</comment>
<organism evidence="1 2">
    <name type="scientific">Peptoniphilus grossensis</name>
    <dbReference type="NCBI Taxonomy" id="1465756"/>
    <lineage>
        <taxon>Bacteria</taxon>
        <taxon>Bacillati</taxon>
        <taxon>Bacillota</taxon>
        <taxon>Tissierellia</taxon>
        <taxon>Tissierellales</taxon>
        <taxon>Peptoniphilaceae</taxon>
        <taxon>Peptoniphilus</taxon>
    </lineage>
</organism>
<sequence>MNMSLTDIIFFDTDCISAFLWVNDESILEKLYAGRIVIPEKVYEEMSNPRVSWMKNRIDILINSGVARVEDINIDSEEYVLYIELTSFDGKRKIIGRGEAACIALAKKYNAIIASNNLRDISFYIKEFSLKHLTTGDILIEAYEKEIITEDEGNTIWANMIAKRRKLGANSFSEYMKEKDPFYSKENMDYLEKKYKEYKDRKSNLIDEDVDE</sequence>
<gene>
    <name evidence="1" type="ORF">PV361_07800</name>
</gene>
<evidence type="ECO:0000313" key="1">
    <source>
        <dbReference type="EMBL" id="MEF3318604.1"/>
    </source>
</evidence>
<dbReference type="EMBL" id="JARBCY010000048">
    <property type="protein sequence ID" value="MEF3318604.1"/>
    <property type="molecule type" value="Genomic_DNA"/>
</dbReference>
<reference evidence="1 2" key="1">
    <citation type="submission" date="2022-11" db="EMBL/GenBank/DDBJ databases">
        <title>The First Case of Preauricular Fistular Abscess Caused by Peptoniphilus grossensis.</title>
        <authorList>
            <person name="Byun J.-H."/>
        </authorList>
    </citation>
    <scope>NUCLEOTIDE SEQUENCE [LARGE SCALE GENOMIC DNA]</scope>
    <source>
        <strain evidence="1 2">GYB008</strain>
    </source>
</reference>
<protein>
    <recommendedName>
        <fullName evidence="3">DNA-binding protein</fullName>
    </recommendedName>
</protein>
<dbReference type="RefSeq" id="WP_332087629.1">
    <property type="nucleotide sequence ID" value="NZ_JARBCY010000048.1"/>
</dbReference>
<keyword evidence="2" id="KW-1185">Reference proteome</keyword>
<dbReference type="InterPro" id="IPR021799">
    <property type="entry name" value="PIN-like_prokaryotic"/>
</dbReference>
<dbReference type="Pfam" id="PF11848">
    <property type="entry name" value="DUF3368"/>
    <property type="match status" value="1"/>
</dbReference>
<dbReference type="Proteomes" id="UP001328425">
    <property type="component" value="Unassembled WGS sequence"/>
</dbReference>
<proteinExistence type="predicted"/>
<dbReference type="InterPro" id="IPR029060">
    <property type="entry name" value="PIN-like_dom_sf"/>
</dbReference>
<evidence type="ECO:0000313" key="2">
    <source>
        <dbReference type="Proteomes" id="UP001328425"/>
    </source>
</evidence>
<dbReference type="SUPFAM" id="SSF88723">
    <property type="entry name" value="PIN domain-like"/>
    <property type="match status" value="1"/>
</dbReference>
<evidence type="ECO:0008006" key="3">
    <source>
        <dbReference type="Google" id="ProtNLM"/>
    </source>
</evidence>